<dbReference type="AlphaFoldDB" id="A0A0A1VSC5"/>
<dbReference type="RefSeq" id="WP_004163940.1">
    <property type="nucleotide sequence ID" value="NZ_BBPA01000019.1"/>
</dbReference>
<dbReference type="Proteomes" id="UP000030321">
    <property type="component" value="Unassembled WGS sequence"/>
</dbReference>
<evidence type="ECO:0000313" key="2">
    <source>
        <dbReference type="Proteomes" id="UP000030321"/>
    </source>
</evidence>
<dbReference type="GeneID" id="66707070"/>
<name>A0A0A1VSC5_MICAE</name>
<dbReference type="InterPro" id="IPR009241">
    <property type="entry name" value="HigB-like"/>
</dbReference>
<comment type="caution">
    <text evidence="1">The sequence shown here is derived from an EMBL/GenBank/DDBJ whole genome shotgun (WGS) entry which is preliminary data.</text>
</comment>
<reference evidence="2" key="1">
    <citation type="journal article" date="2015" name="Genome">
        <title>Whole Genome Sequence of the Non-Microcystin-Producing Microcystis aeruginosa Strain NIES-44.</title>
        <authorList>
            <person name="Okano K."/>
            <person name="Miyata N."/>
            <person name="Ozaki Y."/>
        </authorList>
    </citation>
    <scope>NUCLEOTIDE SEQUENCE [LARGE SCALE GENOMIC DNA]</scope>
    <source>
        <strain evidence="2">NIES-44</strain>
    </source>
</reference>
<protein>
    <submittedName>
        <fullName evidence="1">Phage-related protein</fullName>
    </submittedName>
</protein>
<organism evidence="1 2">
    <name type="scientific">Microcystis aeruginosa NIES-44</name>
    <dbReference type="NCBI Taxonomy" id="449439"/>
    <lineage>
        <taxon>Bacteria</taxon>
        <taxon>Bacillati</taxon>
        <taxon>Cyanobacteriota</taxon>
        <taxon>Cyanophyceae</taxon>
        <taxon>Oscillatoriophycideae</taxon>
        <taxon>Chroococcales</taxon>
        <taxon>Microcystaceae</taxon>
        <taxon>Microcystis</taxon>
    </lineage>
</organism>
<dbReference type="EMBL" id="BBPA01000019">
    <property type="protein sequence ID" value="GAL92206.1"/>
    <property type="molecule type" value="Genomic_DNA"/>
</dbReference>
<evidence type="ECO:0000313" key="1">
    <source>
        <dbReference type="EMBL" id="GAL92206.1"/>
    </source>
</evidence>
<gene>
    <name evidence="1" type="ORF">N44_00494</name>
</gene>
<accession>A0A0A1VSC5</accession>
<dbReference type="Pfam" id="PF05973">
    <property type="entry name" value="Gp49"/>
    <property type="match status" value="1"/>
</dbReference>
<proteinExistence type="predicted"/>
<sequence length="114" mass="13483">MGDKPIYWIGTSREDIRDFPEDAKRKAGFQLRAIQQGEKPNDFKPIPIIGQGTEEIRIWTGETYRIFYVARFKEAIYVLHAFGKKTQKTSKKEIELGQKRYQQMIQFRQQLQEG</sequence>